<keyword evidence="3" id="KW-1185">Reference proteome</keyword>
<dbReference type="EMBL" id="JAUDZG010000006">
    <property type="protein sequence ID" value="KAK3303694.1"/>
    <property type="molecule type" value="Genomic_DNA"/>
</dbReference>
<name>A0AAJ0LZS0_9PEZI</name>
<accession>A0AAJ0LZS0</accession>
<reference evidence="2" key="1">
    <citation type="journal article" date="2023" name="Mol. Phylogenet. Evol.">
        <title>Genome-scale phylogeny and comparative genomics of the fungal order Sordariales.</title>
        <authorList>
            <person name="Hensen N."/>
            <person name="Bonometti L."/>
            <person name="Westerberg I."/>
            <person name="Brannstrom I.O."/>
            <person name="Guillou S."/>
            <person name="Cros-Aarteil S."/>
            <person name="Calhoun S."/>
            <person name="Haridas S."/>
            <person name="Kuo A."/>
            <person name="Mondo S."/>
            <person name="Pangilinan J."/>
            <person name="Riley R."/>
            <person name="LaButti K."/>
            <person name="Andreopoulos B."/>
            <person name="Lipzen A."/>
            <person name="Chen C."/>
            <person name="Yan M."/>
            <person name="Daum C."/>
            <person name="Ng V."/>
            <person name="Clum A."/>
            <person name="Steindorff A."/>
            <person name="Ohm R.A."/>
            <person name="Martin F."/>
            <person name="Silar P."/>
            <person name="Natvig D.O."/>
            <person name="Lalanne C."/>
            <person name="Gautier V."/>
            <person name="Ament-Velasquez S.L."/>
            <person name="Kruys A."/>
            <person name="Hutchinson M.I."/>
            <person name="Powell A.J."/>
            <person name="Barry K."/>
            <person name="Miller A.N."/>
            <person name="Grigoriev I.V."/>
            <person name="Debuchy R."/>
            <person name="Gladieux P."/>
            <person name="Hiltunen Thoren M."/>
            <person name="Johannesson H."/>
        </authorList>
    </citation>
    <scope>NUCLEOTIDE SEQUENCE</scope>
    <source>
        <strain evidence="2">CBS 333.67</strain>
    </source>
</reference>
<evidence type="ECO:0000313" key="3">
    <source>
        <dbReference type="Proteomes" id="UP001273166"/>
    </source>
</evidence>
<dbReference type="GeneID" id="87889371"/>
<evidence type="ECO:0000313" key="2">
    <source>
        <dbReference type="EMBL" id="KAK3303694.1"/>
    </source>
</evidence>
<dbReference type="Gene3D" id="3.90.1300.10">
    <property type="entry name" value="Amidase signature (AS) domain"/>
    <property type="match status" value="2"/>
</dbReference>
<gene>
    <name evidence="2" type="ORF">B0T15DRAFT_560867</name>
</gene>
<dbReference type="PANTHER" id="PTHR46310:SF7">
    <property type="entry name" value="AMIDASE 1"/>
    <property type="match status" value="1"/>
</dbReference>
<comment type="caution">
    <text evidence="2">The sequence shown here is derived from an EMBL/GenBank/DDBJ whole genome shotgun (WGS) entry which is preliminary data.</text>
</comment>
<sequence>MESVDDDIIFVRDSIRYAAIGAIPFNPQPGLRVAVPARYSKEWDHSARGLRVVVKDVFRIKGLKTSLNNRAYYEISEPAEFTASVIATPACDGAHILGMTKLSWMIAREEPLDAVDFPTAFNPRGGGYESPAGSSSGTAAAVAAYEWVDCGIGTDTSGGGRRPAVANGIWHHDRDIANHNVKIKHEIDDDDCLVITSTQDRRPSYEIVYLVDHLPVENKEQMALIHGFLIDAVARLPATIRKSSIRESWRCSHPQGTSDDIDEYLRDVITRTYYYAFYHSTDGFREEYAKRHGGRTPYVIPFVQRRWEKGAAVTAAQHREAEDKLMVYRDWLMRTIFYHDTPQEQQKQVFGILPISNVAPNYRDMPSPSPEEQSALDEMFLPPILGAPDITVPIGDVPYESRITGQTEYLPVVVDLMAAPDKDWLMTAVEKIMKLSGRPTAV</sequence>
<dbReference type="SUPFAM" id="SSF75304">
    <property type="entry name" value="Amidase signature (AS) enzymes"/>
    <property type="match status" value="1"/>
</dbReference>
<dbReference type="AlphaFoldDB" id="A0AAJ0LZS0"/>
<dbReference type="Pfam" id="PF01425">
    <property type="entry name" value="Amidase"/>
    <property type="match status" value="1"/>
</dbReference>
<protein>
    <submittedName>
        <fullName evidence="2">Amidase signature domain-containing protein</fullName>
    </submittedName>
</protein>
<organism evidence="2 3">
    <name type="scientific">Chaetomium strumarium</name>
    <dbReference type="NCBI Taxonomy" id="1170767"/>
    <lineage>
        <taxon>Eukaryota</taxon>
        <taxon>Fungi</taxon>
        <taxon>Dikarya</taxon>
        <taxon>Ascomycota</taxon>
        <taxon>Pezizomycotina</taxon>
        <taxon>Sordariomycetes</taxon>
        <taxon>Sordariomycetidae</taxon>
        <taxon>Sordariales</taxon>
        <taxon>Chaetomiaceae</taxon>
        <taxon>Chaetomium</taxon>
    </lineage>
</organism>
<dbReference type="PANTHER" id="PTHR46310">
    <property type="entry name" value="AMIDASE 1"/>
    <property type="match status" value="1"/>
</dbReference>
<dbReference type="RefSeq" id="XP_062719474.1">
    <property type="nucleotide sequence ID" value="XM_062870542.1"/>
</dbReference>
<dbReference type="InterPro" id="IPR023631">
    <property type="entry name" value="Amidase_dom"/>
</dbReference>
<feature type="domain" description="Amidase" evidence="1">
    <location>
        <begin position="48"/>
        <end position="169"/>
    </location>
</feature>
<evidence type="ECO:0000259" key="1">
    <source>
        <dbReference type="Pfam" id="PF01425"/>
    </source>
</evidence>
<reference evidence="2" key="2">
    <citation type="submission" date="2023-06" db="EMBL/GenBank/DDBJ databases">
        <authorList>
            <consortium name="Lawrence Berkeley National Laboratory"/>
            <person name="Mondo S.J."/>
            <person name="Hensen N."/>
            <person name="Bonometti L."/>
            <person name="Westerberg I."/>
            <person name="Brannstrom I.O."/>
            <person name="Guillou S."/>
            <person name="Cros-Aarteil S."/>
            <person name="Calhoun S."/>
            <person name="Haridas S."/>
            <person name="Kuo A."/>
            <person name="Pangilinan J."/>
            <person name="Riley R."/>
            <person name="Labutti K."/>
            <person name="Andreopoulos B."/>
            <person name="Lipzen A."/>
            <person name="Chen C."/>
            <person name="Yanf M."/>
            <person name="Daum C."/>
            <person name="Ng V."/>
            <person name="Clum A."/>
            <person name="Steindorff A."/>
            <person name="Ohm R."/>
            <person name="Martin F."/>
            <person name="Silar P."/>
            <person name="Natvig D."/>
            <person name="Lalanne C."/>
            <person name="Gautier V."/>
            <person name="Ament-Velasquez S.L."/>
            <person name="Kruys A."/>
            <person name="Hutchinson M.I."/>
            <person name="Powell A.J."/>
            <person name="Barry K."/>
            <person name="Miller A.N."/>
            <person name="Grigoriev I.V."/>
            <person name="Debuchy R."/>
            <person name="Gladieux P."/>
            <person name="Thoren M.H."/>
            <person name="Johannesson H."/>
        </authorList>
    </citation>
    <scope>NUCLEOTIDE SEQUENCE</scope>
    <source>
        <strain evidence="2">CBS 333.67</strain>
    </source>
</reference>
<dbReference type="InterPro" id="IPR036928">
    <property type="entry name" value="AS_sf"/>
</dbReference>
<dbReference type="Proteomes" id="UP001273166">
    <property type="component" value="Unassembled WGS sequence"/>
</dbReference>
<proteinExistence type="predicted"/>